<comment type="caution">
    <text evidence="2">The sequence shown here is derived from an EMBL/GenBank/DDBJ whole genome shotgun (WGS) entry which is preliminary data.</text>
</comment>
<name>A0ABV4IAU5_9BURK</name>
<gene>
    <name evidence="2" type="ORF">ACBP88_05770</name>
</gene>
<keyword evidence="3" id="KW-1185">Reference proteome</keyword>
<evidence type="ECO:0000313" key="2">
    <source>
        <dbReference type="EMBL" id="MEZ2738975.1"/>
    </source>
</evidence>
<evidence type="ECO:0000313" key="3">
    <source>
        <dbReference type="Proteomes" id="UP001567350"/>
    </source>
</evidence>
<proteinExistence type="predicted"/>
<protein>
    <submittedName>
        <fullName evidence="2">Uncharacterized protein</fullName>
    </submittedName>
</protein>
<keyword evidence="1" id="KW-0732">Signal</keyword>
<evidence type="ECO:0000256" key="1">
    <source>
        <dbReference type="SAM" id="SignalP"/>
    </source>
</evidence>
<feature type="signal peptide" evidence="1">
    <location>
        <begin position="1"/>
        <end position="21"/>
    </location>
</feature>
<feature type="chain" id="PRO_5045729297" evidence="1">
    <location>
        <begin position="22"/>
        <end position="119"/>
    </location>
</feature>
<dbReference type="RefSeq" id="WP_370891242.1">
    <property type="nucleotide sequence ID" value="NZ_JBGJLR010000004.1"/>
</dbReference>
<accession>A0ABV4IAU5</accession>
<sequence length="119" mass="12656">MAIYKKWAGLAGALLASAVAAQPLDTSQTSLIQLAASMNEMALSCGHMSAAQLQKAQAKQREAMLRQGVQPAQYEVAYAGAKTDFATRWASISQDEQARNCAQVKAMSERGVGQLPNAK</sequence>
<reference evidence="2 3" key="1">
    <citation type="submission" date="2024-08" db="EMBL/GenBank/DDBJ databases">
        <authorList>
            <person name="Feng Z."/>
            <person name="Ronholm J."/>
        </authorList>
    </citation>
    <scope>NUCLEOTIDE SEQUENCE [LARGE SCALE GENOMIC DNA]</scope>
    <source>
        <strain evidence="2 3">4-AB0-8</strain>
    </source>
</reference>
<dbReference type="EMBL" id="JBGJLR010000004">
    <property type="protein sequence ID" value="MEZ2738975.1"/>
    <property type="molecule type" value="Genomic_DNA"/>
</dbReference>
<dbReference type="Proteomes" id="UP001567350">
    <property type="component" value="Unassembled WGS sequence"/>
</dbReference>
<organism evidence="2 3">
    <name type="scientific">Comamonas jiangduensis</name>
    <dbReference type="NCBI Taxonomy" id="1194168"/>
    <lineage>
        <taxon>Bacteria</taxon>
        <taxon>Pseudomonadati</taxon>
        <taxon>Pseudomonadota</taxon>
        <taxon>Betaproteobacteria</taxon>
        <taxon>Burkholderiales</taxon>
        <taxon>Comamonadaceae</taxon>
        <taxon>Comamonas</taxon>
    </lineage>
</organism>